<gene>
    <name evidence="9" type="ORF">C2E20_4190</name>
</gene>
<evidence type="ECO:0000313" key="9">
    <source>
        <dbReference type="EMBL" id="PSC72363.1"/>
    </source>
</evidence>
<feature type="transmembrane region" description="Helical" evidence="7">
    <location>
        <begin position="88"/>
        <end position="105"/>
    </location>
</feature>
<feature type="compositionally biased region" description="Low complexity" evidence="8">
    <location>
        <begin position="116"/>
        <end position="139"/>
    </location>
</feature>
<evidence type="ECO:0000256" key="2">
    <source>
        <dbReference type="ARBA" id="ARBA00022448"/>
    </source>
</evidence>
<comment type="caution">
    <text evidence="9">The sequence shown here is derived from an EMBL/GenBank/DDBJ whole genome shotgun (WGS) entry which is preliminary data.</text>
</comment>
<name>A0A2P6VE44_9CHLO</name>
<dbReference type="GO" id="GO:0005315">
    <property type="term" value="F:phosphate transmembrane transporter activity"/>
    <property type="evidence" value="ECO:0007669"/>
    <property type="project" value="InterPro"/>
</dbReference>
<evidence type="ECO:0000313" key="10">
    <source>
        <dbReference type="Proteomes" id="UP000239649"/>
    </source>
</evidence>
<keyword evidence="2 7" id="KW-0813">Transport</keyword>
<evidence type="ECO:0000256" key="7">
    <source>
        <dbReference type="RuleBase" id="RU363058"/>
    </source>
</evidence>
<dbReference type="PANTHER" id="PTHR11101">
    <property type="entry name" value="PHOSPHATE TRANSPORTER"/>
    <property type="match status" value="1"/>
</dbReference>
<feature type="transmembrane region" description="Helical" evidence="7">
    <location>
        <begin position="6"/>
        <end position="27"/>
    </location>
</feature>
<protein>
    <recommendedName>
        <fullName evidence="7">Phosphate transporter</fullName>
    </recommendedName>
</protein>
<dbReference type="GO" id="GO:0016020">
    <property type="term" value="C:membrane"/>
    <property type="evidence" value="ECO:0007669"/>
    <property type="project" value="UniProtKB-SubCell"/>
</dbReference>
<proteinExistence type="inferred from homology"/>
<comment type="function">
    <text evidence="7">Sodium-phosphate symporter.</text>
</comment>
<keyword evidence="6 7" id="KW-0472">Membrane</keyword>
<dbReference type="Proteomes" id="UP000239649">
    <property type="component" value="Unassembled WGS sequence"/>
</dbReference>
<feature type="transmembrane region" description="Helical" evidence="7">
    <location>
        <begin position="48"/>
        <end position="68"/>
    </location>
</feature>
<dbReference type="InterPro" id="IPR001204">
    <property type="entry name" value="Phos_transporter"/>
</dbReference>
<dbReference type="EMBL" id="LHPF02000010">
    <property type="protein sequence ID" value="PSC72363.1"/>
    <property type="molecule type" value="Genomic_DNA"/>
</dbReference>
<evidence type="ECO:0000256" key="4">
    <source>
        <dbReference type="ARBA" id="ARBA00022692"/>
    </source>
</evidence>
<feature type="region of interest" description="Disordered" evidence="8">
    <location>
        <begin position="113"/>
        <end position="161"/>
    </location>
</feature>
<keyword evidence="5 7" id="KW-1133">Transmembrane helix</keyword>
<dbReference type="PANTHER" id="PTHR11101:SF96">
    <property type="entry name" value="PHOSPHATE TRANSPORTER"/>
    <property type="match status" value="1"/>
</dbReference>
<evidence type="ECO:0000256" key="1">
    <source>
        <dbReference type="ARBA" id="ARBA00004141"/>
    </source>
</evidence>
<evidence type="ECO:0000256" key="6">
    <source>
        <dbReference type="ARBA" id="ARBA00023136"/>
    </source>
</evidence>
<sequence>MVYAEITWIFVCAIFLALVVGFGLGANDVANAFAPSASVGAKALTLRQALVVASIFEFTGAVLMGSGVVSTIRSGITNVSYFVNQPDVLAYGTCLISIFIGIPVMRRKVERDMEAENAAPPAAMEGGKSSKAVSSGDSDSASDSDDTTPRDAAAPPPHATSKALDTFRRSRVWKALTHGMDQDIHADIDKIPRVAEIHAAAEVFDKQVETSFKYLRVCTACANSFAHGSNEVANSVGALAAIYQIWQDTSVSSTAPVPTWLLAIGGVGIIAGVALWGYKIMRVLGVQMAKLTNSHGFTIELCAAAVVILASRFDLPLSTTHAAVGAVAGIGLLEGRRGFNSRLFVKCVAGWVFTIIIVAAMSAAFAAQGLYSPNRDMAAERAEVGAYLNGTATDIATLLNAVALQLGNTSLGAQAQELLLTTAAQQAPLVTLLPPMQTQLDALVTLNQSALCMA</sequence>
<dbReference type="GO" id="GO:0035435">
    <property type="term" value="P:phosphate ion transmembrane transport"/>
    <property type="evidence" value="ECO:0007669"/>
    <property type="project" value="TreeGrafter"/>
</dbReference>
<comment type="similarity">
    <text evidence="7">Belongs to the inorganic phosphate transporter (PiT) (TC 2.A.20) family.</text>
</comment>
<keyword evidence="10" id="KW-1185">Reference proteome</keyword>
<keyword evidence="4 7" id="KW-0812">Transmembrane</keyword>
<evidence type="ECO:0000256" key="8">
    <source>
        <dbReference type="SAM" id="MobiDB-lite"/>
    </source>
</evidence>
<evidence type="ECO:0000256" key="5">
    <source>
        <dbReference type="ARBA" id="ARBA00022989"/>
    </source>
</evidence>
<keyword evidence="3 7" id="KW-0592">Phosphate transport</keyword>
<dbReference type="AlphaFoldDB" id="A0A2P6VE44"/>
<accession>A0A2P6VE44</accession>
<feature type="transmembrane region" description="Helical" evidence="7">
    <location>
        <begin position="343"/>
        <end position="367"/>
    </location>
</feature>
<organism evidence="9 10">
    <name type="scientific">Micractinium conductrix</name>
    <dbReference type="NCBI Taxonomy" id="554055"/>
    <lineage>
        <taxon>Eukaryota</taxon>
        <taxon>Viridiplantae</taxon>
        <taxon>Chlorophyta</taxon>
        <taxon>core chlorophytes</taxon>
        <taxon>Trebouxiophyceae</taxon>
        <taxon>Chlorellales</taxon>
        <taxon>Chlorellaceae</taxon>
        <taxon>Chlorella clade</taxon>
        <taxon>Micractinium</taxon>
    </lineage>
</organism>
<feature type="transmembrane region" description="Helical" evidence="7">
    <location>
        <begin position="260"/>
        <end position="278"/>
    </location>
</feature>
<evidence type="ECO:0000256" key="3">
    <source>
        <dbReference type="ARBA" id="ARBA00022592"/>
    </source>
</evidence>
<dbReference type="OrthoDB" id="260807at2759"/>
<reference evidence="9 10" key="1">
    <citation type="journal article" date="2018" name="Plant J.">
        <title>Genome sequences of Chlorella sorokiniana UTEX 1602 and Micractinium conductrix SAG 241.80: implications to maltose excretion by a green alga.</title>
        <authorList>
            <person name="Arriola M.B."/>
            <person name="Velmurugan N."/>
            <person name="Zhang Y."/>
            <person name="Plunkett M.H."/>
            <person name="Hondzo H."/>
            <person name="Barney B.M."/>
        </authorList>
    </citation>
    <scope>NUCLEOTIDE SEQUENCE [LARGE SCALE GENOMIC DNA]</scope>
    <source>
        <strain evidence="9 10">SAG 241.80</strain>
    </source>
</reference>
<comment type="subcellular location">
    <subcellularLocation>
        <location evidence="1 7">Membrane</location>
        <topology evidence="1 7">Multi-pass membrane protein</topology>
    </subcellularLocation>
</comment>
<dbReference type="Pfam" id="PF01384">
    <property type="entry name" value="PHO4"/>
    <property type="match status" value="2"/>
</dbReference>